<feature type="transmembrane region" description="Helical" evidence="5">
    <location>
        <begin position="109"/>
        <end position="135"/>
    </location>
</feature>
<dbReference type="Proteomes" id="UP000008701">
    <property type="component" value="Chromosome"/>
</dbReference>
<gene>
    <name evidence="6" type="ordered locus">Cpha266_0524</name>
</gene>
<dbReference type="Gene3D" id="1.20.120.1630">
    <property type="match status" value="1"/>
</dbReference>
<dbReference type="PANTHER" id="PTHR43847">
    <property type="entry name" value="BLL3993 PROTEIN"/>
    <property type="match status" value="1"/>
</dbReference>
<keyword evidence="2 5" id="KW-0812">Transmembrane</keyword>
<comment type="subcellular location">
    <subcellularLocation>
        <location evidence="1">Endomembrane system</location>
        <topology evidence="1">Multi-pass membrane protein</topology>
    </subcellularLocation>
</comment>
<protein>
    <recommendedName>
        <fullName evidence="8">Isoprenylcysteine carboxyl methyltransferase</fullName>
    </recommendedName>
</protein>
<evidence type="ECO:0000256" key="5">
    <source>
        <dbReference type="SAM" id="Phobius"/>
    </source>
</evidence>
<dbReference type="OrthoDB" id="9809773at2"/>
<feature type="transmembrane region" description="Helical" evidence="5">
    <location>
        <begin position="20"/>
        <end position="40"/>
    </location>
</feature>
<accession>A1BDV4</accession>
<sequence length="168" mass="19665">MNKKNQRTREFMKGKRGEYLVIIQFLLLFIFIFLPVYPSFSETETFAATTGIRWAVIVLLWTAALLLGGLGSRHIKKYLTPLPYPVDHNELVTTGIYALVRHPLYSSQLFAAFGWAIFSMSLTHLFLTMAAFFFFSYKAAKEEKWLTERHPEYADYAKRVKMFIPWVY</sequence>
<evidence type="ECO:0000256" key="2">
    <source>
        <dbReference type="ARBA" id="ARBA00022692"/>
    </source>
</evidence>
<dbReference type="KEGG" id="cph:Cpha266_0524"/>
<dbReference type="InterPro" id="IPR052527">
    <property type="entry name" value="Metal_cation-efflux_comp"/>
</dbReference>
<dbReference type="PANTHER" id="PTHR43847:SF1">
    <property type="entry name" value="BLL3993 PROTEIN"/>
    <property type="match status" value="1"/>
</dbReference>
<evidence type="ECO:0000256" key="4">
    <source>
        <dbReference type="ARBA" id="ARBA00023136"/>
    </source>
</evidence>
<dbReference type="Pfam" id="PF04191">
    <property type="entry name" value="PEMT"/>
    <property type="match status" value="1"/>
</dbReference>
<feature type="transmembrane region" description="Helical" evidence="5">
    <location>
        <begin position="52"/>
        <end position="70"/>
    </location>
</feature>
<keyword evidence="4 5" id="KW-0472">Membrane</keyword>
<dbReference type="HOGENOM" id="CLU_065200_5_0_10"/>
<dbReference type="eggNOG" id="COG2020">
    <property type="taxonomic scope" value="Bacteria"/>
</dbReference>
<keyword evidence="7" id="KW-1185">Reference proteome</keyword>
<dbReference type="STRING" id="290317.Cpha266_0524"/>
<dbReference type="InterPro" id="IPR007318">
    <property type="entry name" value="Phopholipid_MeTrfase"/>
</dbReference>
<dbReference type="EMBL" id="CP000492">
    <property type="protein sequence ID" value="ABL64581.1"/>
    <property type="molecule type" value="Genomic_DNA"/>
</dbReference>
<keyword evidence="3 5" id="KW-1133">Transmembrane helix</keyword>
<proteinExistence type="predicted"/>
<reference evidence="6 7" key="1">
    <citation type="submission" date="2006-12" db="EMBL/GenBank/DDBJ databases">
        <title>Complete sequence of Chlorobium phaeobacteroides DSM 266.</title>
        <authorList>
            <consortium name="US DOE Joint Genome Institute"/>
            <person name="Copeland A."/>
            <person name="Lucas S."/>
            <person name="Lapidus A."/>
            <person name="Barry K."/>
            <person name="Detter J.C."/>
            <person name="Glavina del Rio T."/>
            <person name="Hammon N."/>
            <person name="Israni S."/>
            <person name="Pitluck S."/>
            <person name="Goltsman E."/>
            <person name="Schmutz J."/>
            <person name="Larimer F."/>
            <person name="Land M."/>
            <person name="Hauser L."/>
            <person name="Mikhailova N."/>
            <person name="Li T."/>
            <person name="Overmann J."/>
            <person name="Bryant D.A."/>
            <person name="Richardson P."/>
        </authorList>
    </citation>
    <scope>NUCLEOTIDE SEQUENCE [LARGE SCALE GENOMIC DNA]</scope>
    <source>
        <strain evidence="6 7">DSM 266</strain>
    </source>
</reference>
<evidence type="ECO:0000313" key="6">
    <source>
        <dbReference type="EMBL" id="ABL64581.1"/>
    </source>
</evidence>
<evidence type="ECO:0000313" key="7">
    <source>
        <dbReference type="Proteomes" id="UP000008701"/>
    </source>
</evidence>
<evidence type="ECO:0008006" key="8">
    <source>
        <dbReference type="Google" id="ProtNLM"/>
    </source>
</evidence>
<evidence type="ECO:0000256" key="3">
    <source>
        <dbReference type="ARBA" id="ARBA00022989"/>
    </source>
</evidence>
<organism evidence="6 7">
    <name type="scientific">Chlorobium phaeobacteroides (strain DSM 266 / SMG 266 / 2430)</name>
    <dbReference type="NCBI Taxonomy" id="290317"/>
    <lineage>
        <taxon>Bacteria</taxon>
        <taxon>Pseudomonadati</taxon>
        <taxon>Chlorobiota</taxon>
        <taxon>Chlorobiia</taxon>
        <taxon>Chlorobiales</taxon>
        <taxon>Chlorobiaceae</taxon>
        <taxon>Chlorobium/Pelodictyon group</taxon>
        <taxon>Chlorobium</taxon>
    </lineage>
</organism>
<dbReference type="GO" id="GO:0012505">
    <property type="term" value="C:endomembrane system"/>
    <property type="evidence" value="ECO:0007669"/>
    <property type="project" value="UniProtKB-SubCell"/>
</dbReference>
<evidence type="ECO:0000256" key="1">
    <source>
        <dbReference type="ARBA" id="ARBA00004127"/>
    </source>
</evidence>
<dbReference type="AlphaFoldDB" id="A1BDV4"/>
<name>A1BDV4_CHLPD</name>